<proteinExistence type="predicted"/>
<dbReference type="RefSeq" id="WP_311657266.1">
    <property type="nucleotide sequence ID" value="NZ_JAVRHY010000002.1"/>
</dbReference>
<dbReference type="EMBL" id="JAVRHY010000002">
    <property type="protein sequence ID" value="MDT0617477.1"/>
    <property type="molecule type" value="Genomic_DNA"/>
</dbReference>
<protein>
    <recommendedName>
        <fullName evidence="4">PepSY domain-containing protein</fullName>
    </recommendedName>
</protein>
<organism evidence="2 3">
    <name type="scientific">Spectribacter acetivorans</name>
    <dbReference type="NCBI Taxonomy" id="3075603"/>
    <lineage>
        <taxon>Bacteria</taxon>
        <taxon>Pseudomonadati</taxon>
        <taxon>Pseudomonadota</taxon>
        <taxon>Gammaproteobacteria</taxon>
        <taxon>Salinisphaerales</taxon>
        <taxon>Salinisphaeraceae</taxon>
        <taxon>Spectribacter</taxon>
    </lineage>
</organism>
<comment type="caution">
    <text evidence="2">The sequence shown here is derived from an EMBL/GenBank/DDBJ whole genome shotgun (WGS) entry which is preliminary data.</text>
</comment>
<sequence length="109" mass="11535">MFLFNSLPKTVSAGASAAAAGLALSLSTAAFANGGVSERNIEMSELPSAVASTFKTELDGKSAAEVEEISYEGIVVLYEVEYKKNGEEREIYAYPSGKVAARHSHEEGE</sequence>
<gene>
    <name evidence="2" type="ORF">RM531_03250</name>
</gene>
<dbReference type="Proteomes" id="UP001259982">
    <property type="component" value="Unassembled WGS sequence"/>
</dbReference>
<feature type="chain" id="PRO_5045491300" description="PepSY domain-containing protein" evidence="1">
    <location>
        <begin position="33"/>
        <end position="109"/>
    </location>
</feature>
<evidence type="ECO:0008006" key="4">
    <source>
        <dbReference type="Google" id="ProtNLM"/>
    </source>
</evidence>
<feature type="signal peptide" evidence="1">
    <location>
        <begin position="1"/>
        <end position="32"/>
    </location>
</feature>
<evidence type="ECO:0000256" key="1">
    <source>
        <dbReference type="SAM" id="SignalP"/>
    </source>
</evidence>
<evidence type="ECO:0000313" key="3">
    <source>
        <dbReference type="Proteomes" id="UP001259982"/>
    </source>
</evidence>
<keyword evidence="3" id="KW-1185">Reference proteome</keyword>
<reference evidence="2 3" key="1">
    <citation type="submission" date="2023-09" db="EMBL/GenBank/DDBJ databases">
        <authorList>
            <person name="Rey-Velasco X."/>
        </authorList>
    </citation>
    <scope>NUCLEOTIDE SEQUENCE [LARGE SCALE GENOMIC DNA]</scope>
    <source>
        <strain evidence="2 3">P385</strain>
    </source>
</reference>
<keyword evidence="1" id="KW-0732">Signal</keyword>
<accession>A0ABU3B6K8</accession>
<evidence type="ECO:0000313" key="2">
    <source>
        <dbReference type="EMBL" id="MDT0617477.1"/>
    </source>
</evidence>
<name>A0ABU3B6K8_9GAMM</name>
<dbReference type="Gene3D" id="3.10.450.360">
    <property type="match status" value="1"/>
</dbReference>